<proteinExistence type="predicted"/>
<keyword evidence="7" id="KW-0061">Asparagine biosynthesis</keyword>
<dbReference type="CDD" id="cd01991">
    <property type="entry name" value="Asn_synthase_B_C"/>
    <property type="match status" value="1"/>
</dbReference>
<evidence type="ECO:0000256" key="1">
    <source>
        <dbReference type="ARBA" id="ARBA00005187"/>
    </source>
</evidence>
<dbReference type="PROSITE" id="PS51278">
    <property type="entry name" value="GATASE_TYPE_2"/>
    <property type="match status" value="1"/>
</dbReference>
<dbReference type="InterPro" id="IPR050795">
    <property type="entry name" value="Asn_Synthetase"/>
</dbReference>
<dbReference type="PANTHER" id="PTHR11772">
    <property type="entry name" value="ASPARAGINE SYNTHETASE"/>
    <property type="match status" value="1"/>
</dbReference>
<dbReference type="EC" id="6.3.5.4" evidence="2"/>
<dbReference type="GO" id="GO:0004066">
    <property type="term" value="F:asparagine synthase (glutamine-hydrolyzing) activity"/>
    <property type="evidence" value="ECO:0007669"/>
    <property type="project" value="UniProtKB-EC"/>
</dbReference>
<dbReference type="SUPFAM" id="SSF52402">
    <property type="entry name" value="Adenine nucleotide alpha hydrolases-like"/>
    <property type="match status" value="1"/>
</dbReference>
<keyword evidence="6" id="KW-0067">ATP-binding</keyword>
<evidence type="ECO:0000256" key="6">
    <source>
        <dbReference type="ARBA" id="ARBA00022840"/>
    </source>
</evidence>
<keyword evidence="5" id="KW-0547">Nucleotide-binding</keyword>
<organism evidence="12">
    <name type="scientific">viral metagenome</name>
    <dbReference type="NCBI Taxonomy" id="1070528"/>
    <lineage>
        <taxon>unclassified sequences</taxon>
        <taxon>metagenomes</taxon>
        <taxon>organismal metagenomes</taxon>
    </lineage>
</organism>
<evidence type="ECO:0000256" key="9">
    <source>
        <dbReference type="ARBA" id="ARBA00030234"/>
    </source>
</evidence>
<sequence>MCGIFAYLGDKQPLNKLLLYFIKTSHRGPDNCKFTTIKKDLFFGFHRLRINGLDTKSDQPFQLKNCHLICNGEIYNFKELIKKYNLEDDYYSNSDCEIIIHLYKKLGIHKTLEELDGVFSFMLYDEESDEVIAARDPLGIRPLFMGKVEGELAFCSEAKGVNFCKSYEQFPPGKYWTSSMPEEFVTYYDFNYPEAPIDDEEEVCRNIREKLTAAVKKRLMSERDVGCLLSGGLDSTLVTALVCKHYKKGKVKTYSIGLQGSVDLYWAKKASEYLGTEHHEICLTEQEFLDAIPKTVAITESFCTTTIRASVGNHLVSLYIKEHTDDVVIYCGDVADEIFGSYRGFMKAPSDEAFREANEKIVRDVHLFDVLRSDRSISGAGLEARVPFADKDLVEYVMGLPSKYKTFDDNKMEKYYLRKAFDGYLPEDLLYRRKEAFSDGVSSQTRSWYEIIKEYADTQLTDENYEKLLKSFNESENSVIPYDKESMMYRYLYHNFHPTVELVPYYWRHPFCGDNADPSARALEFYKE</sequence>
<dbReference type="PIRSF" id="PIRSF001589">
    <property type="entry name" value="Asn_synthetase_glu-h"/>
    <property type="match status" value="1"/>
</dbReference>
<keyword evidence="4" id="KW-0028">Amino-acid biosynthesis</keyword>
<keyword evidence="3" id="KW-0436">Ligase</keyword>
<dbReference type="GO" id="GO:0006529">
    <property type="term" value="P:asparagine biosynthetic process"/>
    <property type="evidence" value="ECO:0007669"/>
    <property type="project" value="UniProtKB-KW"/>
</dbReference>
<dbReference type="Gene3D" id="3.60.20.10">
    <property type="entry name" value="Glutamine Phosphoribosylpyrophosphate, subunit 1, domain 1"/>
    <property type="match status" value="1"/>
</dbReference>
<reference evidence="12" key="1">
    <citation type="journal article" date="2020" name="Nature">
        <title>Giant virus diversity and host interactions through global metagenomics.</title>
        <authorList>
            <person name="Schulz F."/>
            <person name="Roux S."/>
            <person name="Paez-Espino D."/>
            <person name="Jungbluth S."/>
            <person name="Walsh D.A."/>
            <person name="Denef V.J."/>
            <person name="McMahon K.D."/>
            <person name="Konstantinidis K.T."/>
            <person name="Eloe-Fadrosh E.A."/>
            <person name="Kyrpides N.C."/>
            <person name="Woyke T."/>
        </authorList>
    </citation>
    <scope>NUCLEOTIDE SEQUENCE</scope>
    <source>
        <strain evidence="12">GVMAG-M-3300025874-2</strain>
    </source>
</reference>
<dbReference type="InterPro" id="IPR033738">
    <property type="entry name" value="AsnB_N"/>
</dbReference>
<comment type="pathway">
    <text evidence="1">Amino-acid biosynthesis; L-asparagine biosynthesis; L-asparagine from L-aspartate (L-Gln route): step 1/1.</text>
</comment>
<dbReference type="Gene3D" id="3.40.50.620">
    <property type="entry name" value="HUPs"/>
    <property type="match status" value="1"/>
</dbReference>
<evidence type="ECO:0000256" key="5">
    <source>
        <dbReference type="ARBA" id="ARBA00022741"/>
    </source>
</evidence>
<evidence type="ECO:0000256" key="2">
    <source>
        <dbReference type="ARBA" id="ARBA00012737"/>
    </source>
</evidence>
<evidence type="ECO:0000256" key="4">
    <source>
        <dbReference type="ARBA" id="ARBA00022605"/>
    </source>
</evidence>
<dbReference type="EMBL" id="MN740346">
    <property type="protein sequence ID" value="QHU01668.1"/>
    <property type="molecule type" value="Genomic_DNA"/>
</dbReference>
<dbReference type="Pfam" id="PF00733">
    <property type="entry name" value="Asn_synthase"/>
    <property type="match status" value="1"/>
</dbReference>
<dbReference type="SUPFAM" id="SSF56235">
    <property type="entry name" value="N-terminal nucleophile aminohydrolases (Ntn hydrolases)"/>
    <property type="match status" value="1"/>
</dbReference>
<dbReference type="InterPro" id="IPR001962">
    <property type="entry name" value="Asn_synthase"/>
</dbReference>
<dbReference type="InterPro" id="IPR014729">
    <property type="entry name" value="Rossmann-like_a/b/a_fold"/>
</dbReference>
<protein>
    <recommendedName>
        <fullName evidence="2">asparagine synthase (glutamine-hydrolyzing)</fullName>
        <ecNumber evidence="2">6.3.5.4</ecNumber>
    </recommendedName>
    <alternativeName>
        <fullName evidence="9">Glutamine-dependent asparagine synthetase</fullName>
    </alternativeName>
</protein>
<dbReference type="InterPro" id="IPR017932">
    <property type="entry name" value="GATase_2_dom"/>
</dbReference>
<dbReference type="CDD" id="cd00712">
    <property type="entry name" value="AsnB"/>
    <property type="match status" value="1"/>
</dbReference>
<evidence type="ECO:0000313" key="12">
    <source>
        <dbReference type="EMBL" id="QHU01668.1"/>
    </source>
</evidence>
<feature type="domain" description="Glutamine amidotransferase type-2" evidence="11">
    <location>
        <begin position="2"/>
        <end position="181"/>
    </location>
</feature>
<comment type="catalytic activity">
    <reaction evidence="10">
        <text>L-aspartate + L-glutamine + ATP + H2O = L-asparagine + L-glutamate + AMP + diphosphate + H(+)</text>
        <dbReference type="Rhea" id="RHEA:12228"/>
        <dbReference type="ChEBI" id="CHEBI:15377"/>
        <dbReference type="ChEBI" id="CHEBI:15378"/>
        <dbReference type="ChEBI" id="CHEBI:29985"/>
        <dbReference type="ChEBI" id="CHEBI:29991"/>
        <dbReference type="ChEBI" id="CHEBI:30616"/>
        <dbReference type="ChEBI" id="CHEBI:33019"/>
        <dbReference type="ChEBI" id="CHEBI:58048"/>
        <dbReference type="ChEBI" id="CHEBI:58359"/>
        <dbReference type="ChEBI" id="CHEBI:456215"/>
        <dbReference type="EC" id="6.3.5.4"/>
    </reaction>
</comment>
<name>A0A6C0JD54_9ZZZZ</name>
<evidence type="ECO:0000259" key="11">
    <source>
        <dbReference type="PROSITE" id="PS51278"/>
    </source>
</evidence>
<dbReference type="GO" id="GO:0005524">
    <property type="term" value="F:ATP binding"/>
    <property type="evidence" value="ECO:0007669"/>
    <property type="project" value="UniProtKB-KW"/>
</dbReference>
<dbReference type="PANTHER" id="PTHR11772:SF23">
    <property type="entry name" value="ASPARAGINE SYNTHETASE [GLUTAMINE-HYDROLYZING]"/>
    <property type="match status" value="1"/>
</dbReference>
<dbReference type="AlphaFoldDB" id="A0A6C0JD54"/>
<dbReference type="Pfam" id="PF13537">
    <property type="entry name" value="GATase_7"/>
    <property type="match status" value="1"/>
</dbReference>
<dbReference type="InterPro" id="IPR029055">
    <property type="entry name" value="Ntn_hydrolases_N"/>
</dbReference>
<evidence type="ECO:0000256" key="10">
    <source>
        <dbReference type="ARBA" id="ARBA00048741"/>
    </source>
</evidence>
<accession>A0A6C0JD54</accession>
<keyword evidence="8" id="KW-0315">Glutamine amidotransferase</keyword>
<dbReference type="GO" id="GO:0005829">
    <property type="term" value="C:cytosol"/>
    <property type="evidence" value="ECO:0007669"/>
    <property type="project" value="TreeGrafter"/>
</dbReference>
<evidence type="ECO:0000256" key="8">
    <source>
        <dbReference type="ARBA" id="ARBA00022962"/>
    </source>
</evidence>
<evidence type="ECO:0000256" key="7">
    <source>
        <dbReference type="ARBA" id="ARBA00022888"/>
    </source>
</evidence>
<dbReference type="NCBIfam" id="TIGR01536">
    <property type="entry name" value="asn_synth_AEB"/>
    <property type="match status" value="1"/>
</dbReference>
<evidence type="ECO:0000256" key="3">
    <source>
        <dbReference type="ARBA" id="ARBA00022598"/>
    </source>
</evidence>
<dbReference type="InterPro" id="IPR006426">
    <property type="entry name" value="Asn_synth_AEB"/>
</dbReference>